<sequence>MGSSHERVKEAVVVTPSEATPTCVLPLSAIDSQPFLRFTIEYLLIYKPSTRLGLEHDGSTLACLLKSALSKALVPYYPLAGRVRTRPDGSGQLEVVCREQGAVFIEAVSDRTISDFTNKAPRHVTQWKKLLSVHVSDVLKGAPPLVVQLTLLKDGGAALGVGFNHCLIDGIGSAEFLNLFAELANRRVKSRPEPVWERNLLDPKPGKGIPSSTSSFVTLPEFNSVPDISGFVTRFSSERLTPTTVTFDRTSLGELKNIAQSTRLTYSTTFTSFEVLTAHVWRSWARALNLPPNQTLKLLFSINVRGRVRPNLPSGYYGNAFVLGCAQTNAKDLEEMGLWYAAGLVKAAKDRVGDEHVRAVIESVSESRACPDSVGVLIVSQWSRLGLEKVDFGLGKPAHVGPICCDRYCLFLPVPNQREAVKVMVAVPASAVDKIHWKDWNKFCLQKSKGGFKLALLGKQGRRLLTRPSLVGRVFKAIYFAQCSFLLAQLGANKLCLAKCVGSANRG</sequence>
<evidence type="ECO:0000313" key="5">
    <source>
        <dbReference type="Proteomes" id="UP000583929"/>
    </source>
</evidence>
<dbReference type="AlphaFoldDB" id="A0A7J6HMB3"/>
<dbReference type="PANTHER" id="PTHR31147">
    <property type="entry name" value="ACYL TRANSFERASE 4"/>
    <property type="match status" value="1"/>
</dbReference>
<comment type="similarity">
    <text evidence="1">Belongs to the plant acyltransferase family.</text>
</comment>
<accession>A0A7J6HMB3</accession>
<protein>
    <submittedName>
        <fullName evidence="4">Uncharacterized protein</fullName>
    </submittedName>
</protein>
<evidence type="ECO:0000256" key="3">
    <source>
        <dbReference type="ARBA" id="ARBA00023315"/>
    </source>
</evidence>
<dbReference type="Proteomes" id="UP000583929">
    <property type="component" value="Unassembled WGS sequence"/>
</dbReference>
<name>A0A7J6HMB3_CANSA</name>
<organism evidence="4 5">
    <name type="scientific">Cannabis sativa</name>
    <name type="common">Hemp</name>
    <name type="synonym">Marijuana</name>
    <dbReference type="NCBI Taxonomy" id="3483"/>
    <lineage>
        <taxon>Eukaryota</taxon>
        <taxon>Viridiplantae</taxon>
        <taxon>Streptophyta</taxon>
        <taxon>Embryophyta</taxon>
        <taxon>Tracheophyta</taxon>
        <taxon>Spermatophyta</taxon>
        <taxon>Magnoliopsida</taxon>
        <taxon>eudicotyledons</taxon>
        <taxon>Gunneridae</taxon>
        <taxon>Pentapetalae</taxon>
        <taxon>rosids</taxon>
        <taxon>fabids</taxon>
        <taxon>Rosales</taxon>
        <taxon>Cannabaceae</taxon>
        <taxon>Cannabis</taxon>
    </lineage>
</organism>
<keyword evidence="5" id="KW-1185">Reference proteome</keyword>
<gene>
    <name evidence="4" type="ORF">G4B88_013552</name>
</gene>
<reference evidence="4 5" key="1">
    <citation type="journal article" date="2020" name="bioRxiv">
        <title>Sequence and annotation of 42 cannabis genomes reveals extensive copy number variation in cannabinoid synthesis and pathogen resistance genes.</title>
        <authorList>
            <person name="Mckernan K.J."/>
            <person name="Helbert Y."/>
            <person name="Kane L.T."/>
            <person name="Ebling H."/>
            <person name="Zhang L."/>
            <person name="Liu B."/>
            <person name="Eaton Z."/>
            <person name="Mclaughlin S."/>
            <person name="Kingan S."/>
            <person name="Baybayan P."/>
            <person name="Concepcion G."/>
            <person name="Jordan M."/>
            <person name="Riva A."/>
            <person name="Barbazuk W."/>
            <person name="Harkins T."/>
        </authorList>
    </citation>
    <scope>NUCLEOTIDE SEQUENCE [LARGE SCALE GENOMIC DNA]</scope>
    <source>
        <strain evidence="5">cv. Jamaican Lion 4</strain>
        <tissue evidence="4">Leaf</tissue>
    </source>
</reference>
<dbReference type="EMBL" id="JAATIQ010000039">
    <property type="protein sequence ID" value="KAF4395778.1"/>
    <property type="molecule type" value="Genomic_DNA"/>
</dbReference>
<dbReference type="GO" id="GO:0016746">
    <property type="term" value="F:acyltransferase activity"/>
    <property type="evidence" value="ECO:0007669"/>
    <property type="project" value="UniProtKB-KW"/>
</dbReference>
<dbReference type="Gene3D" id="3.30.559.10">
    <property type="entry name" value="Chloramphenicol acetyltransferase-like domain"/>
    <property type="match status" value="2"/>
</dbReference>
<dbReference type="InterPro" id="IPR050898">
    <property type="entry name" value="Plant_acyltransferase"/>
</dbReference>
<comment type="caution">
    <text evidence="4">The sequence shown here is derived from an EMBL/GenBank/DDBJ whole genome shotgun (WGS) entry which is preliminary data.</text>
</comment>
<evidence type="ECO:0000256" key="1">
    <source>
        <dbReference type="ARBA" id="ARBA00009861"/>
    </source>
</evidence>
<evidence type="ECO:0000256" key="2">
    <source>
        <dbReference type="ARBA" id="ARBA00022679"/>
    </source>
</evidence>
<keyword evidence="2" id="KW-0808">Transferase</keyword>
<evidence type="ECO:0000313" key="4">
    <source>
        <dbReference type="EMBL" id="KAF4395778.1"/>
    </source>
</evidence>
<dbReference type="GO" id="GO:0009836">
    <property type="term" value="P:fruit ripening, climacteric"/>
    <property type="evidence" value="ECO:0007669"/>
    <property type="project" value="UniProtKB-ARBA"/>
</dbReference>
<dbReference type="InterPro" id="IPR023213">
    <property type="entry name" value="CAT-like_dom_sf"/>
</dbReference>
<proteinExistence type="inferred from homology"/>
<dbReference type="Pfam" id="PF02458">
    <property type="entry name" value="Transferase"/>
    <property type="match status" value="1"/>
</dbReference>
<dbReference type="PANTHER" id="PTHR31147:SF1">
    <property type="entry name" value="ACYL TRANSFERASE 4"/>
    <property type="match status" value="1"/>
</dbReference>
<keyword evidence="3" id="KW-0012">Acyltransferase</keyword>